<name>A0A1M5SXL6_9CLOT</name>
<feature type="transmembrane region" description="Helical" evidence="1">
    <location>
        <begin position="328"/>
        <end position="348"/>
    </location>
</feature>
<feature type="transmembrane region" description="Helical" evidence="1">
    <location>
        <begin position="139"/>
        <end position="163"/>
    </location>
</feature>
<feature type="transmembrane region" description="Helical" evidence="1">
    <location>
        <begin position="104"/>
        <end position="127"/>
    </location>
</feature>
<keyword evidence="1" id="KW-1133">Transmembrane helix</keyword>
<keyword evidence="1" id="KW-0472">Membrane</keyword>
<reference evidence="2 3" key="1">
    <citation type="submission" date="2016-11" db="EMBL/GenBank/DDBJ databases">
        <authorList>
            <person name="Jaros S."/>
            <person name="Januszkiewicz K."/>
            <person name="Wedrychowicz H."/>
        </authorList>
    </citation>
    <scope>NUCLEOTIDE SEQUENCE [LARGE SCALE GENOMIC DNA]</scope>
    <source>
        <strain evidence="2 3">DSM 6191</strain>
    </source>
</reference>
<organism evidence="2 3">
    <name type="scientific">Clostridium intestinale DSM 6191</name>
    <dbReference type="NCBI Taxonomy" id="1121320"/>
    <lineage>
        <taxon>Bacteria</taxon>
        <taxon>Bacillati</taxon>
        <taxon>Bacillota</taxon>
        <taxon>Clostridia</taxon>
        <taxon>Eubacteriales</taxon>
        <taxon>Clostridiaceae</taxon>
        <taxon>Clostridium</taxon>
    </lineage>
</organism>
<dbReference type="InterPro" id="IPR031584">
    <property type="entry name" value="Put_ABC_export"/>
</dbReference>
<feature type="transmembrane region" description="Helical" evidence="1">
    <location>
        <begin position="394"/>
        <end position="419"/>
    </location>
</feature>
<feature type="transmembrane region" description="Helical" evidence="1">
    <location>
        <begin position="26"/>
        <end position="43"/>
    </location>
</feature>
<proteinExistence type="predicted"/>
<accession>A0A1M5SXL6</accession>
<feature type="transmembrane region" description="Helical" evidence="1">
    <location>
        <begin position="463"/>
        <end position="487"/>
    </location>
</feature>
<dbReference type="Proteomes" id="UP000184241">
    <property type="component" value="Unassembled WGS sequence"/>
</dbReference>
<dbReference type="Pfam" id="PF16962">
    <property type="entry name" value="ABC_export"/>
    <property type="match status" value="1"/>
</dbReference>
<keyword evidence="1" id="KW-0812">Transmembrane</keyword>
<gene>
    <name evidence="2" type="ORF">SAMN02745941_00048</name>
</gene>
<protein>
    <submittedName>
        <fullName evidence="2">Putative ABC exporter</fullName>
    </submittedName>
</protein>
<dbReference type="EMBL" id="FQXU01000003">
    <property type="protein sequence ID" value="SHH43257.1"/>
    <property type="molecule type" value="Genomic_DNA"/>
</dbReference>
<feature type="transmembrane region" description="Helical" evidence="1">
    <location>
        <begin position="493"/>
        <end position="514"/>
    </location>
</feature>
<evidence type="ECO:0000256" key="1">
    <source>
        <dbReference type="SAM" id="Phobius"/>
    </source>
</evidence>
<feature type="transmembrane region" description="Helical" evidence="1">
    <location>
        <begin position="237"/>
        <end position="258"/>
    </location>
</feature>
<evidence type="ECO:0000313" key="2">
    <source>
        <dbReference type="EMBL" id="SHH43257.1"/>
    </source>
</evidence>
<evidence type="ECO:0000313" key="3">
    <source>
        <dbReference type="Proteomes" id="UP000184241"/>
    </source>
</evidence>
<dbReference type="AlphaFoldDB" id="A0A1M5SXL6"/>
<feature type="transmembrane region" description="Helical" evidence="1">
    <location>
        <begin position="175"/>
        <end position="193"/>
    </location>
</feature>
<dbReference type="RefSeq" id="WP_073015701.1">
    <property type="nucleotide sequence ID" value="NZ_FQXU01000003.1"/>
</dbReference>
<feature type="transmembrane region" description="Helical" evidence="1">
    <location>
        <begin position="58"/>
        <end position="79"/>
    </location>
</feature>
<feature type="transmembrane region" description="Helical" evidence="1">
    <location>
        <begin position="425"/>
        <end position="451"/>
    </location>
</feature>
<feature type="transmembrane region" description="Helical" evidence="1">
    <location>
        <begin position="354"/>
        <end position="374"/>
    </location>
</feature>
<sequence>MGALFYLIRRSIINFIKNLKKQPSKLIPFVFIIGMVVFMLATMSKDKNIFDKNIPPQYITSFFTLGILFFFFSSLIMSIGKRSTQFFMSDVNMAFTSPIKPQNLLIYEFIKSISSAGVFLLVFLYQIPNLKINLGLSNMGIVLIILILGLFFVTLSIISIFIYSLCSTKPYLNKIFNIVFKGAAALTLLFPALKLFQNKDDLFNTFVNMFSSKNIDYIPLIGWYKAMFNKAITNVDGIFFVYALLNILVIGILAVILYNMNLDYYEDVIQGAELKEDVLKLKTKQINPKEFNLNNRKMKTRKITFNYNANYGKTLFYRHILEYRKTGFGILNLYTLLMVSAAVIYGKFVPINDILPLLYGYIYISGLASFGNKIHQEMAKPYIFLIPDSQESKIFWGTLSSALKFLVDGSLSFLVAGILTKSNPLTIVLAIIVYVSFGFVFIYGGVLNYRLFGRIASNALKGFLMFISIFIYVLPGIIASIIISVKLEFLGQYAIYFSFIIWNMLVSLVIMQFAKGVLNHCELD</sequence>